<dbReference type="Proteomes" id="UP001139089">
    <property type="component" value="Unassembled WGS sequence"/>
</dbReference>
<organism evidence="7 8">
    <name type="scientific">Rhizobium quercicola</name>
    <dbReference type="NCBI Taxonomy" id="2901226"/>
    <lineage>
        <taxon>Bacteria</taxon>
        <taxon>Pseudomonadati</taxon>
        <taxon>Pseudomonadota</taxon>
        <taxon>Alphaproteobacteria</taxon>
        <taxon>Hyphomicrobiales</taxon>
        <taxon>Rhizobiaceae</taxon>
        <taxon>Rhizobium/Agrobacterium group</taxon>
        <taxon>Rhizobium</taxon>
    </lineage>
</organism>
<accession>A0A9X1NP95</accession>
<dbReference type="GO" id="GO:0005886">
    <property type="term" value="C:plasma membrane"/>
    <property type="evidence" value="ECO:0007669"/>
    <property type="project" value="UniProtKB-SubCell"/>
</dbReference>
<feature type="transmembrane region" description="Helical" evidence="6">
    <location>
        <begin position="130"/>
        <end position="151"/>
    </location>
</feature>
<dbReference type="Pfam" id="PF02653">
    <property type="entry name" value="BPD_transp_2"/>
    <property type="match status" value="1"/>
</dbReference>
<feature type="transmembrane region" description="Helical" evidence="6">
    <location>
        <begin position="42"/>
        <end position="66"/>
    </location>
</feature>
<evidence type="ECO:0000256" key="3">
    <source>
        <dbReference type="ARBA" id="ARBA00022692"/>
    </source>
</evidence>
<comment type="subcellular location">
    <subcellularLocation>
        <location evidence="1">Cell membrane</location>
        <topology evidence="1">Multi-pass membrane protein</topology>
    </subcellularLocation>
</comment>
<dbReference type="RefSeq" id="WP_231811265.1">
    <property type="nucleotide sequence ID" value="NZ_JAJOZR010000001.1"/>
</dbReference>
<feature type="transmembrane region" description="Helical" evidence="6">
    <location>
        <begin position="239"/>
        <end position="258"/>
    </location>
</feature>
<evidence type="ECO:0000256" key="5">
    <source>
        <dbReference type="ARBA" id="ARBA00023136"/>
    </source>
</evidence>
<gene>
    <name evidence="7" type="ORF">LRX75_00500</name>
</gene>
<evidence type="ECO:0000256" key="2">
    <source>
        <dbReference type="ARBA" id="ARBA00022475"/>
    </source>
</evidence>
<feature type="transmembrane region" description="Helical" evidence="6">
    <location>
        <begin position="211"/>
        <end position="233"/>
    </location>
</feature>
<feature type="transmembrane region" description="Helical" evidence="6">
    <location>
        <begin position="290"/>
        <end position="309"/>
    </location>
</feature>
<feature type="transmembrane region" description="Helical" evidence="6">
    <location>
        <begin position="16"/>
        <end position="36"/>
    </location>
</feature>
<proteinExistence type="predicted"/>
<keyword evidence="3 6" id="KW-0812">Transmembrane</keyword>
<dbReference type="InterPro" id="IPR001851">
    <property type="entry name" value="ABC_transp_permease"/>
</dbReference>
<feature type="transmembrane region" description="Helical" evidence="6">
    <location>
        <begin position="265"/>
        <end position="284"/>
    </location>
</feature>
<comment type="caution">
    <text evidence="7">The sequence shown here is derived from an EMBL/GenBank/DDBJ whole genome shotgun (WGS) entry which is preliminary data.</text>
</comment>
<evidence type="ECO:0000256" key="1">
    <source>
        <dbReference type="ARBA" id="ARBA00004651"/>
    </source>
</evidence>
<feature type="transmembrane region" description="Helical" evidence="6">
    <location>
        <begin position="78"/>
        <end position="96"/>
    </location>
</feature>
<evidence type="ECO:0000256" key="4">
    <source>
        <dbReference type="ARBA" id="ARBA00022989"/>
    </source>
</evidence>
<dbReference type="CDD" id="cd06579">
    <property type="entry name" value="TM_PBP1_transp_AraH_like"/>
    <property type="match status" value="1"/>
</dbReference>
<keyword evidence="8" id="KW-1185">Reference proteome</keyword>
<evidence type="ECO:0000313" key="7">
    <source>
        <dbReference type="EMBL" id="MCD7107506.1"/>
    </source>
</evidence>
<dbReference type="GO" id="GO:0022857">
    <property type="term" value="F:transmembrane transporter activity"/>
    <property type="evidence" value="ECO:0007669"/>
    <property type="project" value="InterPro"/>
</dbReference>
<feature type="transmembrane region" description="Helical" evidence="6">
    <location>
        <begin position="157"/>
        <end position="180"/>
    </location>
</feature>
<dbReference type="EMBL" id="JAJOZR010000001">
    <property type="protein sequence ID" value="MCD7107506.1"/>
    <property type="molecule type" value="Genomic_DNA"/>
</dbReference>
<feature type="transmembrane region" description="Helical" evidence="6">
    <location>
        <begin position="102"/>
        <end position="123"/>
    </location>
</feature>
<keyword evidence="2" id="KW-1003">Cell membrane</keyword>
<evidence type="ECO:0000256" key="6">
    <source>
        <dbReference type="SAM" id="Phobius"/>
    </source>
</evidence>
<keyword evidence="4 6" id="KW-1133">Transmembrane helix</keyword>
<keyword evidence="5 6" id="KW-0472">Membrane</keyword>
<sequence>MTKAYLRTLHGLRRDTGFALVLLVILLVVNLVLNPARFQPSAWGSLIGLAAPLIGAAVASAPVILAGRGGIDISVGPLMGFVNAIVIQLLFLKAGISSPLVIIPAALLIGAAIGAINGALTTLVRIQPIVATLGTYLVLTGVTLTILPAPIGPAPGWLKALAGPWSALPLIALFAAWWIIRRLPYYDQLMAIGSDDRAAYTAGVDVTRVRFIAYVITGVFAAVAGLMLTALIGSADPNIGQAYTLISIAAVALGGVSLAGGRGGLVGASIGAIDIFLLQSVLTAFNVSTYVLQIAYGAILVAAVILTAVQERAARGREV</sequence>
<evidence type="ECO:0000313" key="8">
    <source>
        <dbReference type="Proteomes" id="UP001139089"/>
    </source>
</evidence>
<dbReference type="PANTHER" id="PTHR32196">
    <property type="entry name" value="ABC TRANSPORTER PERMEASE PROTEIN YPHD-RELATED-RELATED"/>
    <property type="match status" value="1"/>
</dbReference>
<reference evidence="7" key="1">
    <citation type="submission" date="2021-12" db="EMBL/GenBank/DDBJ databases">
        <authorList>
            <person name="Li Y."/>
        </authorList>
    </citation>
    <scope>NUCLEOTIDE SEQUENCE</scope>
    <source>
        <strain evidence="7">DKSPLA3</strain>
    </source>
</reference>
<protein>
    <submittedName>
        <fullName evidence="7">ABC transporter permease</fullName>
    </submittedName>
</protein>
<name>A0A9X1NP95_9HYPH</name>
<dbReference type="AlphaFoldDB" id="A0A9X1NP95"/>